<protein>
    <submittedName>
        <fullName evidence="4">Histidinol-phosphate transaminase</fullName>
        <ecNumber evidence="4">2.6.1.9</ecNumber>
    </submittedName>
</protein>
<evidence type="ECO:0000313" key="5">
    <source>
        <dbReference type="Proteomes" id="UP001172743"/>
    </source>
</evidence>
<comment type="caution">
    <text evidence="4">The sequence shown here is derived from an EMBL/GenBank/DDBJ whole genome shotgun (WGS) entry which is preliminary data.</text>
</comment>
<proteinExistence type="predicted"/>
<dbReference type="GO" id="GO:0004400">
    <property type="term" value="F:histidinol-phosphate transaminase activity"/>
    <property type="evidence" value="ECO:0007669"/>
    <property type="project" value="UniProtKB-EC"/>
</dbReference>
<dbReference type="EMBL" id="JAUHTQ010000006">
    <property type="protein sequence ID" value="MDN4493944.1"/>
    <property type="molecule type" value="Genomic_DNA"/>
</dbReference>
<name>A0ABT8GRA3_9BACL</name>
<evidence type="ECO:0000313" key="4">
    <source>
        <dbReference type="EMBL" id="MDN4493944.1"/>
    </source>
</evidence>
<dbReference type="Gene3D" id="3.90.1150.10">
    <property type="entry name" value="Aspartate Aminotransferase, domain 1"/>
    <property type="match status" value="1"/>
</dbReference>
<keyword evidence="2" id="KW-0663">Pyridoxal phosphate</keyword>
<dbReference type="EC" id="2.6.1.9" evidence="4"/>
<dbReference type="PANTHER" id="PTHR42885">
    <property type="entry name" value="HISTIDINOL-PHOSPHATE AMINOTRANSFERASE-RELATED"/>
    <property type="match status" value="1"/>
</dbReference>
<keyword evidence="4" id="KW-0808">Transferase</keyword>
<dbReference type="InterPro" id="IPR015422">
    <property type="entry name" value="PyrdxlP-dep_Trfase_small"/>
</dbReference>
<dbReference type="CDD" id="cd00609">
    <property type="entry name" value="AAT_like"/>
    <property type="match status" value="1"/>
</dbReference>
<keyword evidence="4" id="KW-0032">Aminotransferase</keyword>
<keyword evidence="5" id="KW-1185">Reference proteome</keyword>
<dbReference type="Gene3D" id="3.40.640.10">
    <property type="entry name" value="Type I PLP-dependent aspartate aminotransferase-like (Major domain)"/>
    <property type="match status" value="1"/>
</dbReference>
<evidence type="ECO:0000256" key="1">
    <source>
        <dbReference type="ARBA" id="ARBA00001933"/>
    </source>
</evidence>
<evidence type="ECO:0000259" key="3">
    <source>
        <dbReference type="Pfam" id="PF00155"/>
    </source>
</evidence>
<sequence>MQLPLHGANPHKLYQSYNIEAPEKIIDLSENVNAQGVPLEIRERWPQLAGLLENYPDELADPLRTKLAKLHQLHEEQIIVSNGASESLAVLARYFSGKKACILQPNFSEYERTLLAENVQVQSLIVEDFGRYTFSIAKVKQAMIDVEVLYLSNPNNPTGVIIEAGTIEQLLKHGQKHNCMVVVDEAFMDWTGEAETVIPMVAEYDNLIVVRSMTKMYCLAGIRLGYILTQKAPDLRKYYSHWNVSSIAISIGERCLELGEFVKHSTQMNEIWREEIKTFLTAFNCEVSDSRANYLLFKLPNNFQPDDFFEYLLKKGIVLRHTYNFTGLNGEWFRVAIKTPTNMTKFKTAFKSYVQNR</sequence>
<dbReference type="InterPro" id="IPR015424">
    <property type="entry name" value="PyrdxlP-dep_Trfase"/>
</dbReference>
<organism evidence="4 5">
    <name type="scientific">Ureibacillus aquaedulcis</name>
    <dbReference type="NCBI Taxonomy" id="3058421"/>
    <lineage>
        <taxon>Bacteria</taxon>
        <taxon>Bacillati</taxon>
        <taxon>Bacillota</taxon>
        <taxon>Bacilli</taxon>
        <taxon>Bacillales</taxon>
        <taxon>Caryophanaceae</taxon>
        <taxon>Ureibacillus</taxon>
    </lineage>
</organism>
<dbReference type="Proteomes" id="UP001172743">
    <property type="component" value="Unassembled WGS sequence"/>
</dbReference>
<comment type="cofactor">
    <cofactor evidence="1">
        <name>pyridoxal 5'-phosphate</name>
        <dbReference type="ChEBI" id="CHEBI:597326"/>
    </cofactor>
</comment>
<gene>
    <name evidence="4" type="ORF">QYB95_10380</name>
</gene>
<dbReference type="RefSeq" id="WP_301138266.1">
    <property type="nucleotide sequence ID" value="NZ_JAUHTQ010000006.1"/>
</dbReference>
<reference evidence="4" key="1">
    <citation type="submission" date="2023-07" db="EMBL/GenBank/DDBJ databases">
        <title>Ureibacillus sp. isolated from freshwater well.</title>
        <authorList>
            <person name="Kirdat K."/>
            <person name="Bhatt A."/>
            <person name="Teware R."/>
            <person name="Bhavsar Y."/>
            <person name="Yadav A."/>
        </authorList>
    </citation>
    <scope>NUCLEOTIDE SEQUENCE</scope>
    <source>
        <strain evidence="4">BA0131</strain>
    </source>
</reference>
<dbReference type="Pfam" id="PF00155">
    <property type="entry name" value="Aminotran_1_2"/>
    <property type="match status" value="1"/>
</dbReference>
<dbReference type="PANTHER" id="PTHR42885:SF1">
    <property type="entry name" value="THREONINE-PHOSPHATE DECARBOXYLASE"/>
    <property type="match status" value="1"/>
</dbReference>
<dbReference type="InterPro" id="IPR004839">
    <property type="entry name" value="Aminotransferase_I/II_large"/>
</dbReference>
<dbReference type="SUPFAM" id="SSF53383">
    <property type="entry name" value="PLP-dependent transferases"/>
    <property type="match status" value="1"/>
</dbReference>
<dbReference type="InterPro" id="IPR015421">
    <property type="entry name" value="PyrdxlP-dep_Trfase_major"/>
</dbReference>
<evidence type="ECO:0000256" key="2">
    <source>
        <dbReference type="ARBA" id="ARBA00022898"/>
    </source>
</evidence>
<accession>A0ABT8GRA3</accession>
<feature type="domain" description="Aminotransferase class I/classII large" evidence="3">
    <location>
        <begin position="24"/>
        <end position="346"/>
    </location>
</feature>